<evidence type="ECO:0000313" key="1">
    <source>
        <dbReference type="EMBL" id="KAK2653419.1"/>
    </source>
</evidence>
<proteinExistence type="predicted"/>
<dbReference type="PANTHER" id="PTHR35546:SF134">
    <property type="entry name" value="F-BOX ASSOCIATED DOMAIN-CONTAINING PROTEIN"/>
    <property type="match status" value="1"/>
</dbReference>
<accession>A0AAD9X5Z5</accession>
<organism evidence="1 2">
    <name type="scientific">Dipteronia dyeriana</name>
    <dbReference type="NCBI Taxonomy" id="168575"/>
    <lineage>
        <taxon>Eukaryota</taxon>
        <taxon>Viridiplantae</taxon>
        <taxon>Streptophyta</taxon>
        <taxon>Embryophyta</taxon>
        <taxon>Tracheophyta</taxon>
        <taxon>Spermatophyta</taxon>
        <taxon>Magnoliopsida</taxon>
        <taxon>eudicotyledons</taxon>
        <taxon>Gunneridae</taxon>
        <taxon>Pentapetalae</taxon>
        <taxon>rosids</taxon>
        <taxon>malvids</taxon>
        <taxon>Sapindales</taxon>
        <taxon>Sapindaceae</taxon>
        <taxon>Hippocastanoideae</taxon>
        <taxon>Acereae</taxon>
        <taxon>Dipteronia</taxon>
    </lineage>
</organism>
<name>A0AAD9X5Z5_9ROSI</name>
<keyword evidence="2" id="KW-1185">Reference proteome</keyword>
<dbReference type="EMBL" id="JANJYI010000004">
    <property type="protein sequence ID" value="KAK2653419.1"/>
    <property type="molecule type" value="Genomic_DNA"/>
</dbReference>
<protein>
    <submittedName>
        <fullName evidence="1">Uncharacterized protein</fullName>
    </submittedName>
</protein>
<dbReference type="InterPro" id="IPR055290">
    <property type="entry name" value="At3g26010-like"/>
</dbReference>
<dbReference type="PANTHER" id="PTHR35546">
    <property type="entry name" value="F-BOX PROTEIN INTERACTION DOMAIN PROTEIN-RELATED"/>
    <property type="match status" value="1"/>
</dbReference>
<comment type="caution">
    <text evidence="1">The sequence shown here is derived from an EMBL/GenBank/DDBJ whole genome shotgun (WGS) entry which is preliminary data.</text>
</comment>
<dbReference type="AlphaFoldDB" id="A0AAD9X5Z5"/>
<reference evidence="1" key="1">
    <citation type="journal article" date="2023" name="Plant J.">
        <title>Genome sequences and population genomics provide insights into the demographic history, inbreeding, and mutation load of two 'living fossil' tree species of Dipteronia.</title>
        <authorList>
            <person name="Feng Y."/>
            <person name="Comes H.P."/>
            <person name="Chen J."/>
            <person name="Zhu S."/>
            <person name="Lu R."/>
            <person name="Zhang X."/>
            <person name="Li P."/>
            <person name="Qiu J."/>
            <person name="Olsen K.M."/>
            <person name="Qiu Y."/>
        </authorList>
    </citation>
    <scope>NUCLEOTIDE SEQUENCE</scope>
    <source>
        <strain evidence="1">KIB01</strain>
    </source>
</reference>
<gene>
    <name evidence="1" type="ORF">Ddye_013275</name>
</gene>
<dbReference type="Proteomes" id="UP001280121">
    <property type="component" value="Unassembled WGS sequence"/>
</dbReference>
<sequence>MLKNADPFENHYLGNYSRYQIEIYSSEMRSWRLFVKSFIAQYTVNFRMGVFWNGAIHWVNYFGPSLHFKVDDDEKLRKMPMPATPIPDRWEYGRRLRYFNEYREHLHLVEIYGPCTAKFDVYEMETDYSGWFVKYRVDLNIITIPFPEMITTYLDPTYLHYYKFAIFGIIREAGDEESYTVLHLPGKAIRYNLNNKTFNKICDFSPGCEDIQDIGYQGYLNFSWFNSFHYIETLASI</sequence>
<evidence type="ECO:0000313" key="2">
    <source>
        <dbReference type="Proteomes" id="UP001280121"/>
    </source>
</evidence>